<dbReference type="Gene3D" id="3.40.50.1010">
    <property type="entry name" value="5'-nuclease"/>
    <property type="match status" value="1"/>
</dbReference>
<gene>
    <name evidence="8" type="primary">vapC</name>
    <name evidence="10" type="ORF">C1704_03920</name>
</gene>
<comment type="caution">
    <text evidence="10">The sequence shown here is derived from an EMBL/GenBank/DDBJ whole genome shotgun (WGS) entry which is preliminary data.</text>
</comment>
<dbReference type="PANTHER" id="PTHR33653:SF1">
    <property type="entry name" value="RIBONUCLEASE VAPC2"/>
    <property type="match status" value="1"/>
</dbReference>
<accession>A0A2S5SX48</accession>
<dbReference type="InterPro" id="IPR050556">
    <property type="entry name" value="Type_II_TA_system_RNase"/>
</dbReference>
<keyword evidence="3 8" id="KW-0540">Nuclease</keyword>
<evidence type="ECO:0000256" key="8">
    <source>
        <dbReference type="HAMAP-Rule" id="MF_00265"/>
    </source>
</evidence>
<dbReference type="InterPro" id="IPR029060">
    <property type="entry name" value="PIN-like_dom_sf"/>
</dbReference>
<keyword evidence="5 8" id="KW-0378">Hydrolase</keyword>
<dbReference type="RefSeq" id="WP_104301195.1">
    <property type="nucleotide sequence ID" value="NZ_PSNX01000003.1"/>
</dbReference>
<evidence type="ECO:0000256" key="3">
    <source>
        <dbReference type="ARBA" id="ARBA00022722"/>
    </source>
</evidence>
<evidence type="ECO:0000313" key="11">
    <source>
        <dbReference type="Proteomes" id="UP000238605"/>
    </source>
</evidence>
<sequence length="141" mass="15732">MRFMLDTNICIHLIQRQPPDLLACFDSLKVGEAVMSVVTLAELRHGVERDTAVRDRADMALVRLLEYLPALPFGEAQAHRYGVLAAAVKDRRRDALDRLIAAHALSLDLTLVTNNEADFAGYPGLRVENWLTDHTRRTGPG</sequence>
<dbReference type="OrthoDB" id="9796690at2"/>
<dbReference type="PANTHER" id="PTHR33653">
    <property type="entry name" value="RIBONUCLEASE VAPC2"/>
    <property type="match status" value="1"/>
</dbReference>
<dbReference type="InterPro" id="IPR002716">
    <property type="entry name" value="PIN_dom"/>
</dbReference>
<protein>
    <recommendedName>
        <fullName evidence="8">Ribonuclease VapC</fullName>
        <shortName evidence="8">RNase VapC</shortName>
        <ecNumber evidence="8">3.1.-.-</ecNumber>
    </recommendedName>
    <alternativeName>
        <fullName evidence="8">Toxin VapC</fullName>
    </alternativeName>
</protein>
<evidence type="ECO:0000313" key="10">
    <source>
        <dbReference type="EMBL" id="PPE67321.1"/>
    </source>
</evidence>
<comment type="similarity">
    <text evidence="7 8">Belongs to the PINc/VapC protein family.</text>
</comment>
<keyword evidence="6 8" id="KW-0460">Magnesium</keyword>
<evidence type="ECO:0000256" key="7">
    <source>
        <dbReference type="ARBA" id="ARBA00038093"/>
    </source>
</evidence>
<dbReference type="HAMAP" id="MF_00265">
    <property type="entry name" value="VapC_Nob1"/>
    <property type="match status" value="1"/>
</dbReference>
<dbReference type="GO" id="GO:0000287">
    <property type="term" value="F:magnesium ion binding"/>
    <property type="evidence" value="ECO:0007669"/>
    <property type="project" value="UniProtKB-UniRule"/>
</dbReference>
<comment type="function">
    <text evidence="8">Toxic component of a toxin-antitoxin (TA) system. An RNase.</text>
</comment>
<evidence type="ECO:0000256" key="4">
    <source>
        <dbReference type="ARBA" id="ARBA00022723"/>
    </source>
</evidence>
<feature type="domain" description="PIN" evidence="9">
    <location>
        <begin position="4"/>
        <end position="120"/>
    </location>
</feature>
<dbReference type="GO" id="GO:0090729">
    <property type="term" value="F:toxin activity"/>
    <property type="evidence" value="ECO:0007669"/>
    <property type="project" value="UniProtKB-KW"/>
</dbReference>
<dbReference type="InterPro" id="IPR022907">
    <property type="entry name" value="VapC_family"/>
</dbReference>
<dbReference type="Proteomes" id="UP000238605">
    <property type="component" value="Unassembled WGS sequence"/>
</dbReference>
<dbReference type="Pfam" id="PF01850">
    <property type="entry name" value="PIN"/>
    <property type="match status" value="1"/>
</dbReference>
<keyword evidence="2 8" id="KW-1277">Toxin-antitoxin system</keyword>
<dbReference type="CDD" id="cd18736">
    <property type="entry name" value="PIN_CcVapC1-like"/>
    <property type="match status" value="1"/>
</dbReference>
<organism evidence="10 11">
    <name type="scientific">Caldimonas caldifontis</name>
    <dbReference type="NCBI Taxonomy" id="1452508"/>
    <lineage>
        <taxon>Bacteria</taxon>
        <taxon>Pseudomonadati</taxon>
        <taxon>Pseudomonadota</taxon>
        <taxon>Betaproteobacteria</taxon>
        <taxon>Burkholderiales</taxon>
        <taxon>Sphaerotilaceae</taxon>
        <taxon>Caldimonas</taxon>
    </lineage>
</organism>
<reference evidence="10 11" key="1">
    <citation type="submission" date="2018-02" db="EMBL/GenBank/DDBJ databases">
        <title>Reclassifiation of [Polyangium] brachysporum DSM 7029 as Guopingzhaonella breviflexa gen. nov., sp. nov., a member of the family Comamonadaceae.</title>
        <authorList>
            <person name="Tang B."/>
        </authorList>
    </citation>
    <scope>NUCLEOTIDE SEQUENCE [LARGE SCALE GENOMIC DNA]</scope>
    <source>
        <strain evidence="10 11">BCRC 80649</strain>
    </source>
</reference>
<evidence type="ECO:0000256" key="2">
    <source>
        <dbReference type="ARBA" id="ARBA00022649"/>
    </source>
</evidence>
<feature type="binding site" evidence="8">
    <location>
        <position position="97"/>
    </location>
    <ligand>
        <name>Mg(2+)</name>
        <dbReference type="ChEBI" id="CHEBI:18420"/>
    </ligand>
</feature>
<evidence type="ECO:0000256" key="6">
    <source>
        <dbReference type="ARBA" id="ARBA00022842"/>
    </source>
</evidence>
<dbReference type="GO" id="GO:0004540">
    <property type="term" value="F:RNA nuclease activity"/>
    <property type="evidence" value="ECO:0007669"/>
    <property type="project" value="InterPro"/>
</dbReference>
<feature type="binding site" evidence="8">
    <location>
        <position position="6"/>
    </location>
    <ligand>
        <name>Mg(2+)</name>
        <dbReference type="ChEBI" id="CHEBI:18420"/>
    </ligand>
</feature>
<dbReference type="SUPFAM" id="SSF88723">
    <property type="entry name" value="PIN domain-like"/>
    <property type="match status" value="1"/>
</dbReference>
<evidence type="ECO:0000256" key="5">
    <source>
        <dbReference type="ARBA" id="ARBA00022801"/>
    </source>
</evidence>
<dbReference type="EMBL" id="PSNX01000003">
    <property type="protein sequence ID" value="PPE67321.1"/>
    <property type="molecule type" value="Genomic_DNA"/>
</dbReference>
<proteinExistence type="inferred from homology"/>
<keyword evidence="8" id="KW-0800">Toxin</keyword>
<evidence type="ECO:0000256" key="1">
    <source>
        <dbReference type="ARBA" id="ARBA00001946"/>
    </source>
</evidence>
<keyword evidence="11" id="KW-1185">Reference proteome</keyword>
<comment type="cofactor">
    <cofactor evidence="1 8">
        <name>Mg(2+)</name>
        <dbReference type="ChEBI" id="CHEBI:18420"/>
    </cofactor>
</comment>
<evidence type="ECO:0000259" key="9">
    <source>
        <dbReference type="Pfam" id="PF01850"/>
    </source>
</evidence>
<dbReference type="EC" id="3.1.-.-" evidence="8"/>
<name>A0A2S5SX48_9BURK</name>
<dbReference type="GO" id="GO:0016787">
    <property type="term" value="F:hydrolase activity"/>
    <property type="evidence" value="ECO:0007669"/>
    <property type="project" value="UniProtKB-KW"/>
</dbReference>
<keyword evidence="4 8" id="KW-0479">Metal-binding</keyword>
<dbReference type="AlphaFoldDB" id="A0A2S5SX48"/>